<evidence type="ECO:0000256" key="3">
    <source>
        <dbReference type="ARBA" id="ARBA00004991"/>
    </source>
</evidence>
<evidence type="ECO:0000313" key="13">
    <source>
        <dbReference type="Proteomes" id="UP000266841"/>
    </source>
</evidence>
<dbReference type="Gene3D" id="3.40.50.720">
    <property type="entry name" value="NAD(P)-binding Rossmann-like Domain"/>
    <property type="match status" value="1"/>
</dbReference>
<evidence type="ECO:0000256" key="1">
    <source>
        <dbReference type="ARBA" id="ARBA00004240"/>
    </source>
</evidence>
<dbReference type="FunFam" id="3.40.50.720:FF:000468">
    <property type="entry name" value="Short-chain dehydrogenase, putative"/>
    <property type="match status" value="1"/>
</dbReference>
<evidence type="ECO:0000256" key="7">
    <source>
        <dbReference type="ARBA" id="ARBA00023002"/>
    </source>
</evidence>
<evidence type="ECO:0000259" key="11">
    <source>
        <dbReference type="SMART" id="SM00822"/>
    </source>
</evidence>
<dbReference type="CDD" id="cd08939">
    <property type="entry name" value="KDSR-like_SDR_c"/>
    <property type="match status" value="1"/>
</dbReference>
<reference evidence="12 13" key="1">
    <citation type="journal article" date="2012" name="Genome Biol.">
        <title>Genome and low-iron response of an oceanic diatom adapted to chronic iron limitation.</title>
        <authorList>
            <person name="Lommer M."/>
            <person name="Specht M."/>
            <person name="Roy A.S."/>
            <person name="Kraemer L."/>
            <person name="Andreson R."/>
            <person name="Gutowska M.A."/>
            <person name="Wolf J."/>
            <person name="Bergner S.V."/>
            <person name="Schilhabel M.B."/>
            <person name="Klostermeier U.C."/>
            <person name="Beiko R.G."/>
            <person name="Rosenstiel P."/>
            <person name="Hippler M."/>
            <person name="Laroche J."/>
        </authorList>
    </citation>
    <scope>NUCLEOTIDE SEQUENCE [LARGE SCALE GENOMIC DNA]</scope>
    <source>
        <strain evidence="12 13">CCMP1005</strain>
    </source>
</reference>
<evidence type="ECO:0000256" key="8">
    <source>
        <dbReference type="ARBA" id="ARBA00023098"/>
    </source>
</evidence>
<dbReference type="PANTHER" id="PTHR43550:SF3">
    <property type="entry name" value="3-KETODIHYDROSPHINGOSINE REDUCTASE"/>
    <property type="match status" value="1"/>
</dbReference>
<keyword evidence="6" id="KW-0746">Sphingolipid metabolism</keyword>
<dbReference type="Pfam" id="PF00106">
    <property type="entry name" value="adh_short"/>
    <property type="match status" value="1"/>
</dbReference>
<evidence type="ECO:0000256" key="9">
    <source>
        <dbReference type="ARBA" id="ARBA00026112"/>
    </source>
</evidence>
<dbReference type="SMART" id="SM00822">
    <property type="entry name" value="PKS_KR"/>
    <property type="match status" value="1"/>
</dbReference>
<gene>
    <name evidence="12" type="ORF">THAOC_26749</name>
</gene>
<comment type="pathway">
    <text evidence="2">Lipid metabolism; sphingolipid metabolism.</text>
</comment>
<comment type="caution">
    <text evidence="12">The sequence shown here is derived from an EMBL/GenBank/DDBJ whole genome shotgun (WGS) entry which is preliminary data.</text>
</comment>
<evidence type="ECO:0000256" key="6">
    <source>
        <dbReference type="ARBA" id="ARBA00022919"/>
    </source>
</evidence>
<keyword evidence="10" id="KW-0812">Transmembrane</keyword>
<keyword evidence="8" id="KW-0443">Lipid metabolism</keyword>
<keyword evidence="7" id="KW-0560">Oxidoreductase</keyword>
<dbReference type="PANTHER" id="PTHR43550">
    <property type="entry name" value="3-KETODIHYDROSPHINGOSINE REDUCTASE"/>
    <property type="match status" value="1"/>
</dbReference>
<name>K0RKN7_THAOC</name>
<evidence type="ECO:0000256" key="4">
    <source>
        <dbReference type="ARBA" id="ARBA00022824"/>
    </source>
</evidence>
<keyword evidence="10" id="KW-1133">Transmembrane helix</keyword>
<dbReference type="GO" id="GO:0047560">
    <property type="term" value="F:3-dehydrosphinganine reductase activity"/>
    <property type="evidence" value="ECO:0007669"/>
    <property type="project" value="UniProtKB-EC"/>
</dbReference>
<dbReference type="Proteomes" id="UP000266841">
    <property type="component" value="Unassembled WGS sequence"/>
</dbReference>
<evidence type="ECO:0000256" key="5">
    <source>
        <dbReference type="ARBA" id="ARBA00022857"/>
    </source>
</evidence>
<comment type="pathway">
    <text evidence="3">Sphingolipid metabolism.</text>
</comment>
<dbReference type="EMBL" id="AGNL01037116">
    <property type="protein sequence ID" value="EJK53745.1"/>
    <property type="molecule type" value="Genomic_DNA"/>
</dbReference>
<protein>
    <recommendedName>
        <fullName evidence="9">3-dehydrosphinganine reductase</fullName>
        <ecNumber evidence="9">1.1.1.102</ecNumber>
    </recommendedName>
</protein>
<keyword evidence="13" id="KW-1185">Reference proteome</keyword>
<dbReference type="InterPro" id="IPR045022">
    <property type="entry name" value="KDSR-like"/>
</dbReference>
<dbReference type="GO" id="GO:0006666">
    <property type="term" value="P:3-keto-sphinganine metabolic process"/>
    <property type="evidence" value="ECO:0007669"/>
    <property type="project" value="InterPro"/>
</dbReference>
<dbReference type="AlphaFoldDB" id="K0RKN7"/>
<organism evidence="12 13">
    <name type="scientific">Thalassiosira oceanica</name>
    <name type="common">Marine diatom</name>
    <dbReference type="NCBI Taxonomy" id="159749"/>
    <lineage>
        <taxon>Eukaryota</taxon>
        <taxon>Sar</taxon>
        <taxon>Stramenopiles</taxon>
        <taxon>Ochrophyta</taxon>
        <taxon>Bacillariophyta</taxon>
        <taxon>Coscinodiscophyceae</taxon>
        <taxon>Thalassiosirophycidae</taxon>
        <taxon>Thalassiosirales</taxon>
        <taxon>Thalassiosiraceae</taxon>
        <taxon>Thalassiosira</taxon>
    </lineage>
</organism>
<feature type="transmembrane region" description="Helical" evidence="10">
    <location>
        <begin position="12"/>
        <end position="43"/>
    </location>
</feature>
<evidence type="ECO:0000256" key="2">
    <source>
        <dbReference type="ARBA" id="ARBA00004760"/>
    </source>
</evidence>
<dbReference type="InterPro" id="IPR002347">
    <property type="entry name" value="SDR_fam"/>
</dbReference>
<keyword evidence="10" id="KW-0472">Membrane</keyword>
<dbReference type="GO" id="GO:0030148">
    <property type="term" value="P:sphingolipid biosynthetic process"/>
    <property type="evidence" value="ECO:0007669"/>
    <property type="project" value="InterPro"/>
</dbReference>
<dbReference type="SUPFAM" id="SSF51735">
    <property type="entry name" value="NAD(P)-binding Rossmann-fold domains"/>
    <property type="match status" value="1"/>
</dbReference>
<dbReference type="InterPro" id="IPR057326">
    <property type="entry name" value="KR_dom"/>
</dbReference>
<sequence length="402" mass="43223">MLPSTHSVRLFVAIILAIPAVGLLVVVAPLIILLSTPCLAILVRRKRSLFPVFTDDSARRSNDDGVRRQHVLLQHAVITGGSSGIGLSIAEELAKRNCHHITLLARKEGQLADAKKKVEQVAAEADSTTKVRTVSVDVIDLPKLQAQVEGICNQAAGGAPTLLFGCAGISIPNTFEDLSSSDFRVQVDVNYLGSVNTVKAFLPSMSSQTHIGGNIILISSMAGQIGTFGFSAYSPTKFALRGFAESLSMELAAKKDAHVNICLAYPPDTNTPGLMEENKTKPEECKMISGTAGLWEPEVVGNKIVKAALSHNPSFDIYFGLDGWMLSAVAAGMSPVTSLFDAICQISLMGLLRLISLFYLMDFDRTTQNLHGTKSNKEKGCRKIDKTWQAFVEGQVGEGHLV</sequence>
<dbReference type="eggNOG" id="KOG1210">
    <property type="taxonomic scope" value="Eukaryota"/>
</dbReference>
<feature type="domain" description="Ketoreductase" evidence="11">
    <location>
        <begin position="74"/>
        <end position="255"/>
    </location>
</feature>
<dbReference type="EC" id="1.1.1.102" evidence="9"/>
<dbReference type="OMA" id="ICGVFEE"/>
<dbReference type="InterPro" id="IPR036291">
    <property type="entry name" value="NAD(P)-bd_dom_sf"/>
</dbReference>
<comment type="subcellular location">
    <subcellularLocation>
        <location evidence="1">Endoplasmic reticulum</location>
    </subcellularLocation>
</comment>
<keyword evidence="4" id="KW-0256">Endoplasmic reticulum</keyword>
<keyword evidence="5" id="KW-0521">NADP</keyword>
<proteinExistence type="predicted"/>
<dbReference type="OrthoDB" id="37659at2759"/>
<accession>K0RKN7</accession>
<evidence type="ECO:0000313" key="12">
    <source>
        <dbReference type="EMBL" id="EJK53745.1"/>
    </source>
</evidence>
<dbReference type="GO" id="GO:0005789">
    <property type="term" value="C:endoplasmic reticulum membrane"/>
    <property type="evidence" value="ECO:0007669"/>
    <property type="project" value="TreeGrafter"/>
</dbReference>
<dbReference type="PRINTS" id="PR00081">
    <property type="entry name" value="GDHRDH"/>
</dbReference>
<evidence type="ECO:0000256" key="10">
    <source>
        <dbReference type="SAM" id="Phobius"/>
    </source>
</evidence>